<evidence type="ECO:0000256" key="1">
    <source>
        <dbReference type="SAM" id="MobiDB-lite"/>
    </source>
</evidence>
<feature type="region of interest" description="Disordered" evidence="1">
    <location>
        <begin position="1"/>
        <end position="21"/>
    </location>
</feature>
<dbReference type="Gene3D" id="1.10.10.10">
    <property type="entry name" value="Winged helix-like DNA-binding domain superfamily/Winged helix DNA-binding domain"/>
    <property type="match status" value="2"/>
</dbReference>
<proteinExistence type="predicted"/>
<dbReference type="InterPro" id="IPR036388">
    <property type="entry name" value="WH-like_DNA-bd_sf"/>
</dbReference>
<evidence type="ECO:0000313" key="4">
    <source>
        <dbReference type="Proteomes" id="UP000248741"/>
    </source>
</evidence>
<dbReference type="Proteomes" id="UP000248741">
    <property type="component" value="Chromosome 1"/>
</dbReference>
<dbReference type="InterPro" id="IPR011434">
    <property type="entry name" value="Ltp-like_HTH"/>
</dbReference>
<keyword evidence="3" id="KW-0449">Lipoprotein</keyword>
<dbReference type="EMBL" id="LS483400">
    <property type="protein sequence ID" value="SQG51389.1"/>
    <property type="molecule type" value="Genomic_DNA"/>
</dbReference>
<evidence type="ECO:0000313" key="3">
    <source>
        <dbReference type="EMBL" id="SQG51389.1"/>
    </source>
</evidence>
<organism evidence="3 4">
    <name type="scientific">Corynebacterium ulcerans</name>
    <dbReference type="NCBI Taxonomy" id="65058"/>
    <lineage>
        <taxon>Bacteria</taxon>
        <taxon>Bacillati</taxon>
        <taxon>Actinomycetota</taxon>
        <taxon>Actinomycetes</taxon>
        <taxon>Mycobacteriales</taxon>
        <taxon>Corynebacteriaceae</taxon>
        <taxon>Corynebacterium</taxon>
    </lineage>
</organism>
<feature type="domain" description="Putative host cell surface-exposed lipoprotein Ltp-like HTH region" evidence="2">
    <location>
        <begin position="144"/>
        <end position="191"/>
    </location>
</feature>
<feature type="region of interest" description="Disordered" evidence="1">
    <location>
        <begin position="47"/>
        <end position="90"/>
    </location>
</feature>
<dbReference type="RefSeq" id="WP_095076122.1">
    <property type="nucleotide sequence ID" value="NZ_CP068134.1"/>
</dbReference>
<evidence type="ECO:0000259" key="2">
    <source>
        <dbReference type="Pfam" id="PF07553"/>
    </source>
</evidence>
<feature type="domain" description="Putative host cell surface-exposed lipoprotein Ltp-like HTH region" evidence="2">
    <location>
        <begin position="97"/>
        <end position="141"/>
    </location>
</feature>
<protein>
    <submittedName>
        <fullName evidence="3">Host cell surface-exposed lipoprotein</fullName>
    </submittedName>
</protein>
<accession>A0ABD7MT36</accession>
<dbReference type="Pfam" id="PF07553">
    <property type="entry name" value="Lipoprotein_Ltp"/>
    <property type="match status" value="2"/>
</dbReference>
<sequence>MSAPIPQPTDNSYAQQPPAKKKGGCLKWGAIVGGGLLVLGIVSPLGSGGDTNTSAESPTTQQQAINSTVATPQHNDVATTPQKTTADATPDVPREFKNALRSAEQYSKVMHMSKAGIYNQLTSEYGEKFSPEAAQYAIDTIKADWNKNALETAKKYQDTMAMSSDAIYDQLISEYGEKFTPEQARYAVDNLPQ</sequence>
<feature type="compositionally biased region" description="Polar residues" evidence="1">
    <location>
        <begin position="50"/>
        <end position="87"/>
    </location>
</feature>
<name>A0ABD7MT36_CORUL</name>
<reference evidence="3 4" key="1">
    <citation type="submission" date="2018-06" db="EMBL/GenBank/DDBJ databases">
        <authorList>
            <consortium name="Pathogen Informatics"/>
            <person name="Doyle S."/>
        </authorList>
    </citation>
    <scope>NUCLEOTIDE SEQUENCE [LARGE SCALE GENOMIC DNA]</scope>
    <source>
        <strain evidence="3 4">NCTC7908</strain>
    </source>
</reference>
<dbReference type="AlphaFoldDB" id="A0ABD7MT36"/>
<gene>
    <name evidence="3" type="ORF">NCTC7908_01208</name>
</gene>